<dbReference type="OrthoDB" id="2691639at2"/>
<dbReference type="RefSeq" id="WP_110250157.1">
    <property type="nucleotide sequence ID" value="NZ_QJJR01000001.1"/>
</dbReference>
<dbReference type="Proteomes" id="UP000247922">
    <property type="component" value="Unassembled WGS sequence"/>
</dbReference>
<dbReference type="AlphaFoldDB" id="A0A2V3WK58"/>
<comment type="caution">
    <text evidence="2">The sequence shown here is derived from an EMBL/GenBank/DDBJ whole genome shotgun (WGS) entry which is preliminary data.</text>
</comment>
<sequence>MKKQKVCYYIRRYHRGFNKYMIAKRDFSFENSLYAQLVLDELVSTWNKARFDAAIDAAIDQNDQETFEQLSKTYNHYTIEY</sequence>
<dbReference type="SMART" id="SM00914">
    <property type="entry name" value="IDEAL"/>
    <property type="match status" value="1"/>
</dbReference>
<dbReference type="Gene3D" id="4.10.810.10">
    <property type="entry name" value="Virus Scaffolding Protein, Chain A"/>
    <property type="match status" value="1"/>
</dbReference>
<dbReference type="InterPro" id="IPR027393">
    <property type="entry name" value="Virus_scaffolding_prot_C"/>
</dbReference>
<reference evidence="2 3" key="1">
    <citation type="submission" date="2018-05" db="EMBL/GenBank/DDBJ databases">
        <title>Genomic Encyclopedia of Type Strains, Phase IV (KMG-IV): sequencing the most valuable type-strain genomes for metagenomic binning, comparative biology and taxonomic classification.</title>
        <authorList>
            <person name="Goeker M."/>
        </authorList>
    </citation>
    <scope>NUCLEOTIDE SEQUENCE [LARGE SCALE GENOMIC DNA]</scope>
    <source>
        <strain evidence="2 3">DSM 22440</strain>
    </source>
</reference>
<keyword evidence="3" id="KW-1185">Reference proteome</keyword>
<gene>
    <name evidence="2" type="ORF">DES38_101139</name>
</gene>
<organism evidence="2 3">
    <name type="scientific">Streptohalobacillus salinus</name>
    <dbReference type="NCBI Taxonomy" id="621096"/>
    <lineage>
        <taxon>Bacteria</taxon>
        <taxon>Bacillati</taxon>
        <taxon>Bacillota</taxon>
        <taxon>Bacilli</taxon>
        <taxon>Bacillales</taxon>
        <taxon>Bacillaceae</taxon>
        <taxon>Streptohalobacillus</taxon>
    </lineage>
</organism>
<evidence type="ECO:0000259" key="1">
    <source>
        <dbReference type="SMART" id="SM00914"/>
    </source>
</evidence>
<proteinExistence type="predicted"/>
<dbReference type="InterPro" id="IPR014957">
    <property type="entry name" value="IDEAL_dom"/>
</dbReference>
<accession>A0A2V3WK58</accession>
<evidence type="ECO:0000313" key="3">
    <source>
        <dbReference type="Proteomes" id="UP000247922"/>
    </source>
</evidence>
<feature type="domain" description="IDEAL" evidence="1">
    <location>
        <begin position="38"/>
        <end position="74"/>
    </location>
</feature>
<name>A0A2V3WK58_9BACI</name>
<evidence type="ECO:0000313" key="2">
    <source>
        <dbReference type="EMBL" id="PXW93058.1"/>
    </source>
</evidence>
<protein>
    <submittedName>
        <fullName evidence="2">IDEAL domain-containing protein</fullName>
    </submittedName>
</protein>
<dbReference type="Pfam" id="PF08858">
    <property type="entry name" value="IDEAL"/>
    <property type="match status" value="1"/>
</dbReference>
<dbReference type="EMBL" id="QJJR01000001">
    <property type="protein sequence ID" value="PXW93058.1"/>
    <property type="molecule type" value="Genomic_DNA"/>
</dbReference>